<evidence type="ECO:0000256" key="7">
    <source>
        <dbReference type="SAM" id="MobiDB-lite"/>
    </source>
</evidence>
<feature type="transmembrane region" description="Helical" evidence="8">
    <location>
        <begin position="445"/>
        <end position="467"/>
    </location>
</feature>
<reference evidence="10" key="1">
    <citation type="submission" date="2018-12" db="EMBL/GenBank/DDBJ databases">
        <title>Novel natural products biosynthetic potential of the class Ktedonobacteria.</title>
        <authorList>
            <person name="Zheng Y."/>
            <person name="Saitou A."/>
            <person name="Wang C.M."/>
            <person name="Toyoda A."/>
            <person name="Minakuchi Y."/>
            <person name="Sekiguchi Y."/>
            <person name="Ueda K."/>
            <person name="Takano H."/>
            <person name="Sakai Y."/>
            <person name="Yokota A."/>
            <person name="Yabe S."/>
        </authorList>
    </citation>
    <scope>NUCLEOTIDE SEQUENCE</scope>
    <source>
        <strain evidence="10">A3-2</strain>
    </source>
</reference>
<accession>A0A455T1A4</accession>
<dbReference type="EMBL" id="AP019377">
    <property type="protein sequence ID" value="BBH93576.1"/>
    <property type="molecule type" value="Genomic_DNA"/>
</dbReference>
<comment type="subcellular location">
    <subcellularLocation>
        <location evidence="1">Endomembrane system</location>
        <topology evidence="1">Multi-pass membrane protein</topology>
    </subcellularLocation>
</comment>
<dbReference type="GO" id="GO:0012505">
    <property type="term" value="C:endomembrane system"/>
    <property type="evidence" value="ECO:0007669"/>
    <property type="project" value="UniProtKB-SubCell"/>
</dbReference>
<keyword evidence="4 8" id="KW-1133">Transmembrane helix</keyword>
<feature type="transmembrane region" description="Helical" evidence="8">
    <location>
        <begin position="165"/>
        <end position="186"/>
    </location>
</feature>
<keyword evidence="6 8" id="KW-0472">Membrane</keyword>
<dbReference type="InterPro" id="IPR004713">
    <property type="entry name" value="CaH_exchang"/>
</dbReference>
<protein>
    <recommendedName>
        <fullName evidence="9">Sodium/calcium exchanger membrane region domain-containing protein</fullName>
    </recommendedName>
</protein>
<feature type="transmembrane region" description="Helical" evidence="8">
    <location>
        <begin position="93"/>
        <end position="114"/>
    </location>
</feature>
<evidence type="ECO:0000256" key="3">
    <source>
        <dbReference type="ARBA" id="ARBA00022692"/>
    </source>
</evidence>
<evidence type="ECO:0000256" key="1">
    <source>
        <dbReference type="ARBA" id="ARBA00004127"/>
    </source>
</evidence>
<dbReference type="AlphaFoldDB" id="A0A455T1A4"/>
<dbReference type="PANTHER" id="PTHR31503:SF22">
    <property type="entry name" value="VACUOLAR CALCIUM ION TRANSPORTER"/>
    <property type="match status" value="1"/>
</dbReference>
<feature type="transmembrane region" description="Helical" evidence="8">
    <location>
        <begin position="126"/>
        <end position="145"/>
    </location>
</feature>
<proteinExistence type="predicted"/>
<dbReference type="GO" id="GO:0006874">
    <property type="term" value="P:intracellular calcium ion homeostasis"/>
    <property type="evidence" value="ECO:0007669"/>
    <property type="project" value="TreeGrafter"/>
</dbReference>
<feature type="compositionally biased region" description="Low complexity" evidence="7">
    <location>
        <begin position="269"/>
        <end position="279"/>
    </location>
</feature>
<name>A0A455T1A4_9CHLR</name>
<evidence type="ECO:0000256" key="4">
    <source>
        <dbReference type="ARBA" id="ARBA00022989"/>
    </source>
</evidence>
<feature type="transmembrane region" description="Helical" evidence="8">
    <location>
        <begin position="419"/>
        <end position="436"/>
    </location>
</feature>
<keyword evidence="3 8" id="KW-0812">Transmembrane</keyword>
<organism evidence="10">
    <name type="scientific">Thermogemmatispora argillosa</name>
    <dbReference type="NCBI Taxonomy" id="2045280"/>
    <lineage>
        <taxon>Bacteria</taxon>
        <taxon>Bacillati</taxon>
        <taxon>Chloroflexota</taxon>
        <taxon>Ktedonobacteria</taxon>
        <taxon>Thermogemmatisporales</taxon>
        <taxon>Thermogemmatisporaceae</taxon>
        <taxon>Thermogemmatispora</taxon>
    </lineage>
</organism>
<dbReference type="GO" id="GO:0016020">
    <property type="term" value="C:membrane"/>
    <property type="evidence" value="ECO:0007669"/>
    <property type="project" value="InterPro"/>
</dbReference>
<dbReference type="Pfam" id="PF01699">
    <property type="entry name" value="Na_Ca_ex"/>
    <property type="match status" value="2"/>
</dbReference>
<feature type="transmembrane region" description="Helical" evidence="8">
    <location>
        <begin position="61"/>
        <end position="81"/>
    </location>
</feature>
<keyword evidence="2" id="KW-0813">Transport</keyword>
<feature type="transmembrane region" description="Helical" evidence="8">
    <location>
        <begin position="27"/>
        <end position="49"/>
    </location>
</feature>
<dbReference type="InterPro" id="IPR044880">
    <property type="entry name" value="NCX_ion-bd_dom_sf"/>
</dbReference>
<evidence type="ECO:0000256" key="8">
    <source>
        <dbReference type="SAM" id="Phobius"/>
    </source>
</evidence>
<sequence>MSRWFYSLLVFAALAVALELLQVEIPPLVRFGCAALGILPLAALIGRAVEAVAEHTGERIGGLLFATFGNVTELIIGLFALSEGLVDVVRASIIGSILGNILLVLGVATTVGCLKHGRLRFETRPASQYASLLALCIAGLLLPAVAELLASRAGQSHIVERGIQLSDFIAILLLLGYAASILFSVFRFRDHPAEGEGTTEESFEPVLGARSEAALLRLLAYRQRLAHSNLPNKSGVLRELDRTLQAMVVPERTESAPAPASSPPGQGGSASPSASGVASERVQPERASLAEQTSEAQQVRPPLPQASAAKETGERKPNLWLALLLLAAATAGVAVVSDILVASIEPFTQLLGWNPAFVGLVFLPLIGGLPEYFNTINMALDKRMGMVLAASAGSSIQIALLVAPILVLGSLLAPQRLDLVFSIVEIAVLALGAFLFSEITHDGELVWLEGLLLILLYAIMGGTVFLFGA</sequence>
<feature type="transmembrane region" description="Helical" evidence="8">
    <location>
        <begin position="385"/>
        <end position="413"/>
    </location>
</feature>
<dbReference type="PANTHER" id="PTHR31503">
    <property type="entry name" value="VACUOLAR CALCIUM ION TRANSPORTER"/>
    <property type="match status" value="1"/>
</dbReference>
<dbReference type="Gene3D" id="1.20.1420.30">
    <property type="entry name" value="NCX, central ion-binding region"/>
    <property type="match status" value="2"/>
</dbReference>
<evidence type="ECO:0000256" key="6">
    <source>
        <dbReference type="ARBA" id="ARBA00023136"/>
    </source>
</evidence>
<feature type="transmembrane region" description="Helical" evidence="8">
    <location>
        <begin position="319"/>
        <end position="344"/>
    </location>
</feature>
<evidence type="ECO:0000256" key="5">
    <source>
        <dbReference type="ARBA" id="ARBA00023065"/>
    </source>
</evidence>
<dbReference type="InterPro" id="IPR004837">
    <property type="entry name" value="NaCa_Exmemb"/>
</dbReference>
<keyword evidence="5" id="KW-0406">Ion transport</keyword>
<evidence type="ECO:0000313" key="10">
    <source>
        <dbReference type="EMBL" id="BBH93576.1"/>
    </source>
</evidence>
<evidence type="ECO:0000256" key="2">
    <source>
        <dbReference type="ARBA" id="ARBA00022448"/>
    </source>
</evidence>
<feature type="domain" description="Sodium/calcium exchanger membrane region" evidence="9">
    <location>
        <begin position="322"/>
        <end position="460"/>
    </location>
</feature>
<evidence type="ECO:0000259" key="9">
    <source>
        <dbReference type="Pfam" id="PF01699"/>
    </source>
</evidence>
<feature type="region of interest" description="Disordered" evidence="7">
    <location>
        <begin position="252"/>
        <end position="311"/>
    </location>
</feature>
<dbReference type="GO" id="GO:0015369">
    <property type="term" value="F:calcium:proton antiporter activity"/>
    <property type="evidence" value="ECO:0007669"/>
    <property type="project" value="TreeGrafter"/>
</dbReference>
<gene>
    <name evidence="10" type="ORF">KTA_17750</name>
</gene>
<feature type="transmembrane region" description="Helical" evidence="8">
    <location>
        <begin position="356"/>
        <end position="373"/>
    </location>
</feature>
<feature type="domain" description="Sodium/calcium exchanger membrane region" evidence="9">
    <location>
        <begin position="29"/>
        <end position="185"/>
    </location>
</feature>